<dbReference type="PROSITE" id="PS51705">
    <property type="entry name" value="G_HFLX"/>
    <property type="match status" value="1"/>
</dbReference>
<dbReference type="InterPro" id="IPR027417">
    <property type="entry name" value="P-loop_NTPase"/>
</dbReference>
<dbReference type="Pfam" id="PF13167">
    <property type="entry name" value="GTP-bdg_N"/>
    <property type="match status" value="1"/>
</dbReference>
<feature type="coiled-coil region" evidence="5">
    <location>
        <begin position="228"/>
        <end position="258"/>
    </location>
</feature>
<evidence type="ECO:0000313" key="7">
    <source>
        <dbReference type="EMBL" id="KAG5343516.1"/>
    </source>
</evidence>
<feature type="non-terminal residue" evidence="7">
    <location>
        <position position="512"/>
    </location>
</feature>
<dbReference type="InterPro" id="IPR016496">
    <property type="entry name" value="GTPase_HflX"/>
</dbReference>
<dbReference type="SUPFAM" id="SSF52540">
    <property type="entry name" value="P-loop containing nucleoside triphosphate hydrolases"/>
    <property type="match status" value="1"/>
</dbReference>
<dbReference type="GO" id="GO:0005737">
    <property type="term" value="C:cytoplasm"/>
    <property type="evidence" value="ECO:0007669"/>
    <property type="project" value="TreeGrafter"/>
</dbReference>
<feature type="domain" description="Hflx-type G" evidence="6">
    <location>
        <begin position="262"/>
        <end position="421"/>
    </location>
</feature>
<evidence type="ECO:0000313" key="8">
    <source>
        <dbReference type="Proteomes" id="UP000669903"/>
    </source>
</evidence>
<dbReference type="InterPro" id="IPR006073">
    <property type="entry name" value="GTP-bd"/>
</dbReference>
<evidence type="ECO:0000256" key="2">
    <source>
        <dbReference type="ARBA" id="ARBA00022741"/>
    </source>
</evidence>
<dbReference type="Gene3D" id="3.40.50.11060">
    <property type="entry name" value="GTPase HflX, N-terminal domain"/>
    <property type="match status" value="1"/>
</dbReference>
<name>A0A836FR71_9HYME</name>
<keyword evidence="2" id="KW-0547">Nucleotide-binding</keyword>
<comment type="caution">
    <text evidence="7">The sequence shown here is derived from an EMBL/GenBank/DDBJ whole genome shotgun (WGS) entry which is preliminary data.</text>
</comment>
<keyword evidence="8" id="KW-1185">Reference proteome</keyword>
<gene>
    <name evidence="7" type="ORF">G6Z76_0002707</name>
</gene>
<organism evidence="7 8">
    <name type="scientific">Acromyrmex charruanus</name>
    <dbReference type="NCBI Taxonomy" id="2715315"/>
    <lineage>
        <taxon>Eukaryota</taxon>
        <taxon>Metazoa</taxon>
        <taxon>Ecdysozoa</taxon>
        <taxon>Arthropoda</taxon>
        <taxon>Hexapoda</taxon>
        <taxon>Insecta</taxon>
        <taxon>Pterygota</taxon>
        <taxon>Neoptera</taxon>
        <taxon>Endopterygota</taxon>
        <taxon>Hymenoptera</taxon>
        <taxon>Apocrita</taxon>
        <taxon>Aculeata</taxon>
        <taxon>Formicoidea</taxon>
        <taxon>Formicidae</taxon>
        <taxon>Myrmicinae</taxon>
        <taxon>Acromyrmex</taxon>
    </lineage>
</organism>
<sequence>MHCIHKIINITQRNLQVFNKVDTVHKRSGILLQNIICRLNHNSEEYLSEEDEKKKNEYVKITSRYLGIAVGGHRTFILQPYIKWGRDKKRNTSPELQMAEAVALINTLPNWCVVGTKYAPLLTLQRKHLLGTGAIENLKKDLRQCPNPTAIFISTNQLKFVQISELEKIFGLPVYDRYSIVIHIFREHAKTAEARLQVALAEIPYIRKKIFETCITRSGAINVTEETKLLLDSKEKKLKNELKKLQQHRRIIRSHRKKHGFPTVAVVGYTNAGKTSLIKALTDDNSLQPRDKLFATLDTTAHQGILPNRLKILYMDTIGFIQDVPETLIEPFIVTLEDAMIADVVVHIYDVSHPDMKAQYQHVQQTIKPMLDARPIIDVANKCDLVQSDCISKDVIAVSAKDLTGTDLLRLKIQEVLLASTGLLSIRVRVKVGSSAASWLYKMTTVTNAESDPNDIQYLIMERRCVAVARSMPKRRHLFPCVASATHLAADYPEISDRLSPFTEETRPLRRM</sequence>
<evidence type="ECO:0000256" key="5">
    <source>
        <dbReference type="SAM" id="Coils"/>
    </source>
</evidence>
<keyword evidence="1" id="KW-0479">Metal-binding</keyword>
<protein>
    <submittedName>
        <fullName evidence="7">Y3725 protein</fullName>
    </submittedName>
</protein>
<evidence type="ECO:0000256" key="4">
    <source>
        <dbReference type="ARBA" id="ARBA00023134"/>
    </source>
</evidence>
<dbReference type="Proteomes" id="UP000669903">
    <property type="component" value="Unassembled WGS sequence"/>
</dbReference>
<evidence type="ECO:0000256" key="1">
    <source>
        <dbReference type="ARBA" id="ARBA00022723"/>
    </source>
</evidence>
<dbReference type="AlphaFoldDB" id="A0A836FR71"/>
<dbReference type="PANTHER" id="PTHR10229">
    <property type="entry name" value="GTP-BINDING PROTEIN HFLX"/>
    <property type="match status" value="1"/>
</dbReference>
<dbReference type="InterPro" id="IPR030394">
    <property type="entry name" value="G_HFLX_dom"/>
</dbReference>
<dbReference type="Pfam" id="PF01926">
    <property type="entry name" value="MMR_HSR1"/>
    <property type="match status" value="1"/>
</dbReference>
<dbReference type="CDD" id="cd01878">
    <property type="entry name" value="HflX"/>
    <property type="match status" value="1"/>
</dbReference>
<dbReference type="InterPro" id="IPR042108">
    <property type="entry name" value="GTPase_HflX_N_sf"/>
</dbReference>
<proteinExistence type="predicted"/>
<dbReference type="Gene3D" id="3.40.50.300">
    <property type="entry name" value="P-loop containing nucleotide triphosphate hydrolases"/>
    <property type="match status" value="1"/>
</dbReference>
<keyword evidence="4" id="KW-0342">GTP-binding</keyword>
<dbReference type="FunFam" id="3.40.50.300:FF:000886">
    <property type="entry name" value="Putative GTP-binding protein 6"/>
    <property type="match status" value="1"/>
</dbReference>
<dbReference type="GO" id="GO:0005525">
    <property type="term" value="F:GTP binding"/>
    <property type="evidence" value="ECO:0007669"/>
    <property type="project" value="UniProtKB-KW"/>
</dbReference>
<evidence type="ECO:0000256" key="3">
    <source>
        <dbReference type="ARBA" id="ARBA00022842"/>
    </source>
</evidence>
<dbReference type="PANTHER" id="PTHR10229:SF0">
    <property type="entry name" value="GTP-BINDING PROTEIN 6-RELATED"/>
    <property type="match status" value="1"/>
</dbReference>
<dbReference type="NCBIfam" id="TIGR03156">
    <property type="entry name" value="GTP_HflX"/>
    <property type="match status" value="1"/>
</dbReference>
<dbReference type="GO" id="GO:0046872">
    <property type="term" value="F:metal ion binding"/>
    <property type="evidence" value="ECO:0007669"/>
    <property type="project" value="UniProtKB-KW"/>
</dbReference>
<feature type="non-terminal residue" evidence="7">
    <location>
        <position position="1"/>
    </location>
</feature>
<keyword evidence="5" id="KW-0175">Coiled coil</keyword>
<accession>A0A836FR71</accession>
<reference evidence="7" key="1">
    <citation type="submission" date="2020-03" db="EMBL/GenBank/DDBJ databases">
        <title>Relaxed selection underlies rapid genomic changes in the transitions from sociality to social parasitism in ants.</title>
        <authorList>
            <person name="Bi X."/>
        </authorList>
    </citation>
    <scope>NUCLEOTIDE SEQUENCE</scope>
    <source>
        <strain evidence="7">BGI-DK2014a</strain>
        <tissue evidence="7">Whole body</tissue>
    </source>
</reference>
<evidence type="ECO:0000259" key="6">
    <source>
        <dbReference type="PROSITE" id="PS51705"/>
    </source>
</evidence>
<dbReference type="GO" id="GO:0043022">
    <property type="term" value="F:ribosome binding"/>
    <property type="evidence" value="ECO:0007669"/>
    <property type="project" value="TreeGrafter"/>
</dbReference>
<keyword evidence="3" id="KW-0460">Magnesium</keyword>
<dbReference type="InterPro" id="IPR025121">
    <property type="entry name" value="GTPase_HflX_N"/>
</dbReference>
<dbReference type="EMBL" id="JAANIC010002949">
    <property type="protein sequence ID" value="KAG5343516.1"/>
    <property type="molecule type" value="Genomic_DNA"/>
</dbReference>